<keyword evidence="2" id="KW-1185">Reference proteome</keyword>
<evidence type="ECO:0000313" key="2">
    <source>
        <dbReference type="Proteomes" id="UP001164305"/>
    </source>
</evidence>
<gene>
    <name evidence="1" type="ORF">BRM3_13975</name>
</gene>
<dbReference type="EMBL" id="CP107020">
    <property type="protein sequence ID" value="UYG16685.1"/>
    <property type="molecule type" value="Genomic_DNA"/>
</dbReference>
<dbReference type="InterPro" id="IPR029068">
    <property type="entry name" value="Glyas_Bleomycin-R_OHBP_Dase"/>
</dbReference>
<protein>
    <recommendedName>
        <fullName evidence="3">VOC domain-containing protein</fullName>
    </recommendedName>
</protein>
<evidence type="ECO:0000313" key="1">
    <source>
        <dbReference type="EMBL" id="UYG16685.1"/>
    </source>
</evidence>
<accession>A0ABY6G0G3</accession>
<proteinExistence type="predicted"/>
<dbReference type="Gene3D" id="3.10.180.10">
    <property type="entry name" value="2,3-Dihydroxybiphenyl 1,2-Dioxygenase, domain 1"/>
    <property type="match status" value="2"/>
</dbReference>
<dbReference type="Proteomes" id="UP001164305">
    <property type="component" value="Chromosome"/>
</dbReference>
<reference evidence="1" key="1">
    <citation type="submission" date="2022-10" db="EMBL/GenBank/DDBJ databases">
        <title>Whole-Genome Sequencing of Brachybacterium huguangmaarense BRM-3, Isolated from Betula schmidtii.</title>
        <authorList>
            <person name="Haam D."/>
        </authorList>
    </citation>
    <scope>NUCLEOTIDE SEQUENCE</scope>
    <source>
        <strain evidence="1">BRM-3</strain>
    </source>
</reference>
<dbReference type="RefSeq" id="WP_263593898.1">
    <property type="nucleotide sequence ID" value="NZ_CP107020.1"/>
</dbReference>
<organism evidence="1 2">
    <name type="scientific">Brachybacterium huguangmaarense</name>
    <dbReference type="NCBI Taxonomy" id="1652028"/>
    <lineage>
        <taxon>Bacteria</taxon>
        <taxon>Bacillati</taxon>
        <taxon>Actinomycetota</taxon>
        <taxon>Actinomycetes</taxon>
        <taxon>Micrococcales</taxon>
        <taxon>Dermabacteraceae</taxon>
        <taxon>Brachybacterium</taxon>
    </lineage>
</organism>
<sequence length="262" mass="26896">MTVATDIAFAVLPLRFSERPDAMDAFLRLLGMAPVVTAPGGGFAVLVAGGGGRVMIHGVDSAQSGPAAGTTDLCLATEDTDRAAAVLRAAGRQVRVWDESYGRQGALLGAAGEEIALNETQRDLYGYEGHDGADADPRLTVVAVRPTDDIEADVASFAALGFVPRGDAAPGWCPVQGAAGTGIIGLHRPAPGEQCSRDTGSEFGRAAAARIGFETSEDLGRLAARLRDAGHPVELREGGRGGALHVTDPDGVVVEIHPAPGR</sequence>
<dbReference type="SUPFAM" id="SSF54593">
    <property type="entry name" value="Glyoxalase/Bleomycin resistance protein/Dihydroxybiphenyl dioxygenase"/>
    <property type="match status" value="2"/>
</dbReference>
<evidence type="ECO:0008006" key="3">
    <source>
        <dbReference type="Google" id="ProtNLM"/>
    </source>
</evidence>
<name>A0ABY6G0G3_9MICO</name>